<reference evidence="2 3" key="1">
    <citation type="submission" date="2019-08" db="EMBL/GenBank/DDBJ databases">
        <title>Complete genome sequence of Candidatus Uab amorphum.</title>
        <authorList>
            <person name="Shiratori T."/>
            <person name="Suzuki S."/>
            <person name="Kakizawa Y."/>
            <person name="Ishida K."/>
        </authorList>
    </citation>
    <scope>NUCLEOTIDE SEQUENCE [LARGE SCALE GENOMIC DNA]</scope>
    <source>
        <strain evidence="2 3">SRT547</strain>
    </source>
</reference>
<keyword evidence="1" id="KW-0732">Signal</keyword>
<dbReference type="RefSeq" id="WP_151971598.1">
    <property type="nucleotide sequence ID" value="NZ_AP019860.1"/>
</dbReference>
<dbReference type="Proteomes" id="UP000326354">
    <property type="component" value="Chromosome"/>
</dbReference>
<feature type="signal peptide" evidence="1">
    <location>
        <begin position="1"/>
        <end position="17"/>
    </location>
</feature>
<gene>
    <name evidence="2" type="ORF">UABAM_05995</name>
</gene>
<dbReference type="AlphaFoldDB" id="A0A5S9ISZ1"/>
<evidence type="ECO:0000256" key="1">
    <source>
        <dbReference type="SAM" id="SignalP"/>
    </source>
</evidence>
<dbReference type="EMBL" id="AP019860">
    <property type="protein sequence ID" value="BBM87583.1"/>
    <property type="molecule type" value="Genomic_DNA"/>
</dbReference>
<feature type="chain" id="PRO_5025019209" description="DUF2147 domain-containing protein" evidence="1">
    <location>
        <begin position="18"/>
        <end position="144"/>
    </location>
</feature>
<evidence type="ECO:0000313" key="3">
    <source>
        <dbReference type="Proteomes" id="UP000326354"/>
    </source>
</evidence>
<organism evidence="2 3">
    <name type="scientific">Uabimicrobium amorphum</name>
    <dbReference type="NCBI Taxonomy" id="2596890"/>
    <lineage>
        <taxon>Bacteria</taxon>
        <taxon>Pseudomonadati</taxon>
        <taxon>Planctomycetota</taxon>
        <taxon>Candidatus Uabimicrobiia</taxon>
        <taxon>Candidatus Uabimicrobiales</taxon>
        <taxon>Candidatus Uabimicrobiaceae</taxon>
        <taxon>Candidatus Uabimicrobium</taxon>
    </lineage>
</organism>
<proteinExistence type="predicted"/>
<name>A0A5S9ISZ1_UABAM</name>
<evidence type="ECO:0008006" key="4">
    <source>
        <dbReference type="Google" id="ProtNLM"/>
    </source>
</evidence>
<accession>A0A5S9ISZ1</accession>
<sequence length="144" mass="17104">MKNFLYLLLVLSSLLMAEDKQKTPENKQPVDIIGIWDQYIYYNKEGKTAYHYAGTFQLTKVKGKYQMKQVGTKLPELINSQGVTEIKFDGKEWTFYSDWGRYGVGFFKLKMKKRNEFEGYSYATDSKRKPTYKLSPNRWIRHEL</sequence>
<keyword evidence="3" id="KW-1185">Reference proteome</keyword>
<dbReference type="OrthoDB" id="574237at2"/>
<protein>
    <recommendedName>
        <fullName evidence="4">DUF2147 domain-containing protein</fullName>
    </recommendedName>
</protein>
<dbReference type="KEGG" id="uam:UABAM_05995"/>
<evidence type="ECO:0000313" key="2">
    <source>
        <dbReference type="EMBL" id="BBM87583.1"/>
    </source>
</evidence>